<feature type="region of interest" description="Disordered" evidence="2">
    <location>
        <begin position="662"/>
        <end position="689"/>
    </location>
</feature>
<dbReference type="InterPro" id="IPR030395">
    <property type="entry name" value="GP_PDE_dom"/>
</dbReference>
<name>A0A0B6ZTR8_9EUPU</name>
<dbReference type="PROSITE" id="PS51704">
    <property type="entry name" value="GP_PDE"/>
    <property type="match status" value="1"/>
</dbReference>
<evidence type="ECO:0000256" key="1">
    <source>
        <dbReference type="ARBA" id="ARBA00022801"/>
    </source>
</evidence>
<keyword evidence="1" id="KW-0378">Hydrolase</keyword>
<dbReference type="AlphaFoldDB" id="A0A0B6ZTR8"/>
<feature type="compositionally biased region" description="Polar residues" evidence="2">
    <location>
        <begin position="677"/>
        <end position="689"/>
    </location>
</feature>
<sequence>MSVDVKFTVKVDTSKGQCVCLVGNDTRLGSWDPLRAVEMEREFTGQNWKQWTCSVTLDRNATYGYRFFVCKRQMALKNGEMKSVTTHPSSFANGFEHNDNLPITIFKWETNIRPRHLSTENCGSTLIVPEASFGKYDGSFHIAKGWLVNQYEVQIRLHSNPIYMWKTKRREQMYSIKCIAMDYATQGSPRLDSSDDDSREGPCPFQVDDVLVCNLGHDECRPELQGPAGMLYNKDDYVVFRSPMPDPQQQGFQLDFFVCESNRAPRFVGSAHLLPIKLKESQSSRKCPIIGCNHKPIGEVMVEYLLGKPVSGLKFSMDISYQTHFKWKEIGEKSLDIGHRGMGASYSQVNALKENTVASFLAAGKHGADFVEFDVLLSKDKQAVIYHDFSVKVKYSTKKTHKVQSELFEIPVKSLTLTQLQSMRLFASTAHQVEINKDETGEESTEPFPTLEQVLQVVDENTGFDIEIKFPQQDVNDVWEMDNYFDVNDNIDQILKVVFANAGSRKIVFSSFDPDTCILLQLKQNKYPVLLLHQGLTELYVPYKDYRAFIFKNGISFAVSENLLGVALHSEVLLKDMDLIDRVLKKNLVLFVWGNDNNNPTMIRRLRDLKVHGIIYDRIDCHKPEHQQPEFELMSAKDEASFMNVVKNENAASVHFLDDRGRRCSPEESAGDCVMTEDTTNSASSSSMLDISNDDLMSQQELMPMVKTAS</sequence>
<evidence type="ECO:0000256" key="2">
    <source>
        <dbReference type="SAM" id="MobiDB-lite"/>
    </source>
</evidence>
<dbReference type="GO" id="GO:0046475">
    <property type="term" value="P:glycerophospholipid catabolic process"/>
    <property type="evidence" value="ECO:0007669"/>
    <property type="project" value="TreeGrafter"/>
</dbReference>
<feature type="domain" description="CBM20" evidence="3">
    <location>
        <begin position="1"/>
        <end position="135"/>
    </location>
</feature>
<dbReference type="Gene3D" id="3.20.20.190">
    <property type="entry name" value="Phosphatidylinositol (PI) phosphodiesterase"/>
    <property type="match status" value="1"/>
</dbReference>
<dbReference type="InterPro" id="IPR057506">
    <property type="entry name" value="C2_GPCPD1"/>
</dbReference>
<dbReference type="InterPro" id="IPR051578">
    <property type="entry name" value="GDPD"/>
</dbReference>
<dbReference type="Pfam" id="PF25329">
    <property type="entry name" value="C2_GDE1"/>
    <property type="match status" value="1"/>
</dbReference>
<protein>
    <recommendedName>
        <fullName evidence="6">GP-PDE domain-containing protein</fullName>
    </recommendedName>
</protein>
<dbReference type="InterPro" id="IPR013784">
    <property type="entry name" value="Carb-bd-like_fold"/>
</dbReference>
<dbReference type="SUPFAM" id="SSF51695">
    <property type="entry name" value="PLC-like phosphodiesterases"/>
    <property type="match status" value="1"/>
</dbReference>
<evidence type="ECO:0000259" key="3">
    <source>
        <dbReference type="PROSITE" id="PS51166"/>
    </source>
</evidence>
<evidence type="ECO:0000313" key="5">
    <source>
        <dbReference type="EMBL" id="CEK71762.1"/>
    </source>
</evidence>
<evidence type="ECO:0000259" key="4">
    <source>
        <dbReference type="PROSITE" id="PS51704"/>
    </source>
</evidence>
<dbReference type="EMBL" id="HACG01024897">
    <property type="protein sequence ID" value="CEK71762.1"/>
    <property type="molecule type" value="Transcribed_RNA"/>
</dbReference>
<dbReference type="SUPFAM" id="SSF49452">
    <property type="entry name" value="Starch-binding domain-like"/>
    <property type="match status" value="1"/>
</dbReference>
<organism evidence="5">
    <name type="scientific">Arion vulgaris</name>
    <dbReference type="NCBI Taxonomy" id="1028688"/>
    <lineage>
        <taxon>Eukaryota</taxon>
        <taxon>Metazoa</taxon>
        <taxon>Spiralia</taxon>
        <taxon>Lophotrochozoa</taxon>
        <taxon>Mollusca</taxon>
        <taxon>Gastropoda</taxon>
        <taxon>Heterobranchia</taxon>
        <taxon>Euthyneura</taxon>
        <taxon>Panpulmonata</taxon>
        <taxon>Eupulmonata</taxon>
        <taxon>Stylommatophora</taxon>
        <taxon>Helicina</taxon>
        <taxon>Arionoidea</taxon>
        <taxon>Arionidae</taxon>
        <taxon>Arion</taxon>
    </lineage>
</organism>
<dbReference type="InterPro" id="IPR018247">
    <property type="entry name" value="EF_Hand_1_Ca_BS"/>
</dbReference>
<dbReference type="SMART" id="SM01065">
    <property type="entry name" value="CBM_2"/>
    <property type="match status" value="1"/>
</dbReference>
<proteinExistence type="predicted"/>
<dbReference type="Pfam" id="PF03009">
    <property type="entry name" value="GDPD"/>
    <property type="match status" value="1"/>
</dbReference>
<feature type="domain" description="GP-PDE" evidence="4">
    <location>
        <begin position="334"/>
        <end position="626"/>
    </location>
</feature>
<dbReference type="PROSITE" id="PS00018">
    <property type="entry name" value="EF_HAND_1"/>
    <property type="match status" value="1"/>
</dbReference>
<dbReference type="Gene3D" id="2.60.40.10">
    <property type="entry name" value="Immunoglobulins"/>
    <property type="match status" value="1"/>
</dbReference>
<evidence type="ECO:0008006" key="6">
    <source>
        <dbReference type="Google" id="ProtNLM"/>
    </source>
</evidence>
<dbReference type="PANTHER" id="PTHR22958:SF1">
    <property type="entry name" value="GLYCEROPHOSPHOCHOLINE PHOSPHODIESTERASE GPCPD1"/>
    <property type="match status" value="1"/>
</dbReference>
<gene>
    <name evidence="5" type="primary">ORF79723</name>
</gene>
<accession>A0A0B6ZTR8</accession>
<dbReference type="Pfam" id="PF00686">
    <property type="entry name" value="CBM_20"/>
    <property type="match status" value="1"/>
</dbReference>
<dbReference type="InterPro" id="IPR013783">
    <property type="entry name" value="Ig-like_fold"/>
</dbReference>
<dbReference type="GO" id="GO:2001070">
    <property type="term" value="F:starch binding"/>
    <property type="evidence" value="ECO:0007669"/>
    <property type="project" value="InterPro"/>
</dbReference>
<dbReference type="GO" id="GO:0047389">
    <property type="term" value="F:glycerophosphocholine phosphodiesterase activity"/>
    <property type="evidence" value="ECO:0007669"/>
    <property type="project" value="TreeGrafter"/>
</dbReference>
<dbReference type="PANTHER" id="PTHR22958">
    <property type="entry name" value="GLYCEROPHOSPHORYL DIESTER PHOSPHODIESTERASE"/>
    <property type="match status" value="1"/>
</dbReference>
<dbReference type="PROSITE" id="PS51166">
    <property type="entry name" value="CBM20"/>
    <property type="match status" value="1"/>
</dbReference>
<dbReference type="InterPro" id="IPR017946">
    <property type="entry name" value="PLC-like_Pdiesterase_TIM-brl"/>
</dbReference>
<reference evidence="5" key="1">
    <citation type="submission" date="2014-12" db="EMBL/GenBank/DDBJ databases">
        <title>Insight into the proteome of Arion vulgaris.</title>
        <authorList>
            <person name="Aradska J."/>
            <person name="Bulat T."/>
            <person name="Smidak R."/>
            <person name="Sarate P."/>
            <person name="Gangsoo J."/>
            <person name="Sialana F."/>
            <person name="Bilban M."/>
            <person name="Lubec G."/>
        </authorList>
    </citation>
    <scope>NUCLEOTIDE SEQUENCE</scope>
    <source>
        <tissue evidence="5">Skin</tissue>
    </source>
</reference>
<dbReference type="FunFam" id="3.20.20.190:FF:000032">
    <property type="entry name" value="Glycerophosphoryl diester phosphodiesterase, putative"/>
    <property type="match status" value="1"/>
</dbReference>
<dbReference type="InterPro" id="IPR002044">
    <property type="entry name" value="CBM20"/>
</dbReference>